<gene>
    <name evidence="2" type="ORF">Tco_0908398</name>
    <name evidence="3" type="ORF">Tco_1043450</name>
</gene>
<name>A0ABQ5GNA2_9ASTR</name>
<evidence type="ECO:0000313" key="4">
    <source>
        <dbReference type="Proteomes" id="UP001151760"/>
    </source>
</evidence>
<organism evidence="3 4">
    <name type="scientific">Tanacetum coccineum</name>
    <dbReference type="NCBI Taxonomy" id="301880"/>
    <lineage>
        <taxon>Eukaryota</taxon>
        <taxon>Viridiplantae</taxon>
        <taxon>Streptophyta</taxon>
        <taxon>Embryophyta</taxon>
        <taxon>Tracheophyta</taxon>
        <taxon>Spermatophyta</taxon>
        <taxon>Magnoliopsida</taxon>
        <taxon>eudicotyledons</taxon>
        <taxon>Gunneridae</taxon>
        <taxon>Pentapetalae</taxon>
        <taxon>asterids</taxon>
        <taxon>campanulids</taxon>
        <taxon>Asterales</taxon>
        <taxon>Asteraceae</taxon>
        <taxon>Asteroideae</taxon>
        <taxon>Anthemideae</taxon>
        <taxon>Anthemidinae</taxon>
        <taxon>Tanacetum</taxon>
    </lineage>
</organism>
<evidence type="ECO:0000256" key="1">
    <source>
        <dbReference type="SAM" id="MobiDB-lite"/>
    </source>
</evidence>
<feature type="compositionally biased region" description="Basic and acidic residues" evidence="1">
    <location>
        <begin position="76"/>
        <end position="85"/>
    </location>
</feature>
<reference evidence="3" key="2">
    <citation type="submission" date="2022-01" db="EMBL/GenBank/DDBJ databases">
        <authorList>
            <person name="Yamashiro T."/>
            <person name="Shiraishi A."/>
            <person name="Satake H."/>
            <person name="Nakayama K."/>
        </authorList>
    </citation>
    <scope>NUCLEOTIDE SEQUENCE</scope>
</reference>
<dbReference type="EMBL" id="BQNB010018649">
    <property type="protein sequence ID" value="GJT76725.1"/>
    <property type="molecule type" value="Genomic_DNA"/>
</dbReference>
<sequence length="150" mass="16634">MTKCWARLEEKNRSHSLAIQEGVDGERRTHNQIRTCGLRKGLWEERRSAWRRERRVRDDGGVDGEPGVGPVIGRDAVGERREEAPHAPAAGSWRITWAREGWQSGRASCGDLLRGVRPPWMSQGLLFPGRLVSRNCLEAGGRGGGADGPE</sequence>
<dbReference type="Proteomes" id="UP001151760">
    <property type="component" value="Unassembled WGS sequence"/>
</dbReference>
<keyword evidence="4" id="KW-1185">Reference proteome</keyword>
<feature type="region of interest" description="Disordered" evidence="1">
    <location>
        <begin position="57"/>
        <end position="89"/>
    </location>
</feature>
<proteinExistence type="predicted"/>
<protein>
    <submittedName>
        <fullName evidence="3">Uncharacterized protein</fullName>
    </submittedName>
</protein>
<reference evidence="3" key="1">
    <citation type="journal article" date="2022" name="Int. J. Mol. Sci.">
        <title>Draft Genome of Tanacetum Coccineum: Genomic Comparison of Closely Related Tanacetum-Family Plants.</title>
        <authorList>
            <person name="Yamashiro T."/>
            <person name="Shiraishi A."/>
            <person name="Nakayama K."/>
            <person name="Satake H."/>
        </authorList>
    </citation>
    <scope>NUCLEOTIDE SEQUENCE</scope>
</reference>
<comment type="caution">
    <text evidence="3">The sequence shown here is derived from an EMBL/GenBank/DDBJ whole genome shotgun (WGS) entry which is preliminary data.</text>
</comment>
<accession>A0ABQ5GNA2</accession>
<evidence type="ECO:0000313" key="3">
    <source>
        <dbReference type="EMBL" id="GJT76725.1"/>
    </source>
</evidence>
<evidence type="ECO:0000313" key="2">
    <source>
        <dbReference type="EMBL" id="GJT28123.1"/>
    </source>
</evidence>
<dbReference type="EMBL" id="BQNB010014435">
    <property type="protein sequence ID" value="GJT28123.1"/>
    <property type="molecule type" value="Genomic_DNA"/>
</dbReference>